<comment type="function">
    <text evidence="8">Aspartyl-tRNA synthetase with relaxed tRNA specificity since it is able to aspartylate not only its cognate tRNA(Asp) but also tRNA(Asn). Reaction proceeds in two steps: L-aspartate is first activated by ATP to form Asp-AMP and then transferred to the acceptor end of tRNA(Asp/Asn).</text>
</comment>
<dbReference type="InterPro" id="IPR047089">
    <property type="entry name" value="Asp-tRNA-ligase_1_N"/>
</dbReference>
<evidence type="ECO:0000256" key="2">
    <source>
        <dbReference type="ARBA" id="ARBA00022490"/>
    </source>
</evidence>
<feature type="region of interest" description="Aspartate" evidence="8">
    <location>
        <begin position="197"/>
        <end position="200"/>
    </location>
</feature>
<dbReference type="InterPro" id="IPR004115">
    <property type="entry name" value="GAD-like_sf"/>
</dbReference>
<dbReference type="Pfam" id="PF00152">
    <property type="entry name" value="tRNA-synt_2"/>
    <property type="match status" value="1"/>
</dbReference>
<reference evidence="10" key="1">
    <citation type="journal article" date="2014" name="Int. J. Syst. Evol. Microbiol.">
        <title>Complete genome of a new Firmicutes species belonging to the dominant human colonic microbiota ('Ruminococcus bicirculans') reveals two chromosomes and a selective capacity to utilize plant glucans.</title>
        <authorList>
            <consortium name="NISC Comparative Sequencing Program"/>
            <person name="Wegmann U."/>
            <person name="Louis P."/>
            <person name="Goesmann A."/>
            <person name="Henrissat B."/>
            <person name="Duncan S.H."/>
            <person name="Flint H.J."/>
        </authorList>
    </citation>
    <scope>NUCLEOTIDE SEQUENCE</scope>
    <source>
        <strain evidence="10">NBRC 102424</strain>
    </source>
</reference>
<dbReference type="Pfam" id="PF01336">
    <property type="entry name" value="tRNA_anti-codon"/>
    <property type="match status" value="1"/>
</dbReference>
<dbReference type="InterPro" id="IPR004364">
    <property type="entry name" value="Aa-tRNA-synt_II"/>
</dbReference>
<dbReference type="InterPro" id="IPR006195">
    <property type="entry name" value="aa-tRNA-synth_II"/>
</dbReference>
<feature type="binding site" evidence="8">
    <location>
        <position position="228"/>
    </location>
    <ligand>
        <name>ATP</name>
        <dbReference type="ChEBI" id="CHEBI:30616"/>
    </ligand>
</feature>
<keyword evidence="2 8" id="KW-0963">Cytoplasm</keyword>
<feature type="binding site" evidence="8">
    <location>
        <position position="492"/>
    </location>
    <ligand>
        <name>L-aspartate</name>
        <dbReference type="ChEBI" id="CHEBI:29991"/>
    </ligand>
</feature>
<evidence type="ECO:0000256" key="7">
    <source>
        <dbReference type="ARBA" id="ARBA00023146"/>
    </source>
</evidence>
<dbReference type="PANTHER" id="PTHR22594">
    <property type="entry name" value="ASPARTYL/LYSYL-TRNA SYNTHETASE"/>
    <property type="match status" value="1"/>
</dbReference>
<dbReference type="HAMAP" id="MF_00044">
    <property type="entry name" value="Asp_tRNA_synth_type1"/>
    <property type="match status" value="1"/>
</dbReference>
<organism evidence="10 11">
    <name type="scientific">Methylophaga thalassica</name>
    <dbReference type="NCBI Taxonomy" id="40223"/>
    <lineage>
        <taxon>Bacteria</taxon>
        <taxon>Pseudomonadati</taxon>
        <taxon>Pseudomonadota</taxon>
        <taxon>Gammaproteobacteria</taxon>
        <taxon>Thiotrichales</taxon>
        <taxon>Piscirickettsiaceae</taxon>
        <taxon>Methylophaga</taxon>
    </lineage>
</organism>
<feature type="binding site" evidence="8">
    <location>
        <begin position="219"/>
        <end position="221"/>
    </location>
    <ligand>
        <name>ATP</name>
        <dbReference type="ChEBI" id="CHEBI:30616"/>
    </ligand>
</feature>
<proteinExistence type="inferred from homology"/>
<dbReference type="InterPro" id="IPR047090">
    <property type="entry name" value="AspRS_core"/>
</dbReference>
<evidence type="ECO:0000313" key="11">
    <source>
        <dbReference type="Proteomes" id="UP001161423"/>
    </source>
</evidence>
<comment type="subunit">
    <text evidence="8">Homodimer.</text>
</comment>
<dbReference type="SUPFAM" id="SSF55681">
    <property type="entry name" value="Class II aaRS and biotin synthetases"/>
    <property type="match status" value="1"/>
</dbReference>
<name>A0ABQ5TYU3_9GAMM</name>
<dbReference type="InterPro" id="IPR002312">
    <property type="entry name" value="Asp/Asn-tRNA-synth_IIb"/>
</dbReference>
<dbReference type="Gene3D" id="3.30.1360.30">
    <property type="entry name" value="GAD-like domain"/>
    <property type="match status" value="1"/>
</dbReference>
<dbReference type="SUPFAM" id="SSF50249">
    <property type="entry name" value="Nucleic acid-binding proteins"/>
    <property type="match status" value="1"/>
</dbReference>
<dbReference type="InterPro" id="IPR045864">
    <property type="entry name" value="aa-tRNA-synth_II/BPL/LPL"/>
</dbReference>
<dbReference type="Gene3D" id="2.40.50.140">
    <property type="entry name" value="Nucleic acid-binding proteins"/>
    <property type="match status" value="1"/>
</dbReference>
<dbReference type="PROSITE" id="PS50862">
    <property type="entry name" value="AA_TRNA_LIGASE_II"/>
    <property type="match status" value="1"/>
</dbReference>
<evidence type="ECO:0000256" key="4">
    <source>
        <dbReference type="ARBA" id="ARBA00022741"/>
    </source>
</evidence>
<dbReference type="InterPro" id="IPR012340">
    <property type="entry name" value="NA-bd_OB-fold"/>
</dbReference>
<feature type="domain" description="Aminoacyl-transfer RNA synthetases class-II family profile" evidence="9">
    <location>
        <begin position="140"/>
        <end position="558"/>
    </location>
</feature>
<dbReference type="InterPro" id="IPR004365">
    <property type="entry name" value="NA-bd_OB_tRNA"/>
</dbReference>
<keyword evidence="7 8" id="KW-0030">Aminoacyl-tRNA synthetase</keyword>
<dbReference type="NCBIfam" id="NF001750">
    <property type="entry name" value="PRK00476.1"/>
    <property type="match status" value="1"/>
</dbReference>
<dbReference type="GO" id="GO:0016874">
    <property type="term" value="F:ligase activity"/>
    <property type="evidence" value="ECO:0007669"/>
    <property type="project" value="UniProtKB-KW"/>
</dbReference>
<evidence type="ECO:0000256" key="6">
    <source>
        <dbReference type="ARBA" id="ARBA00022917"/>
    </source>
</evidence>
<protein>
    <recommendedName>
        <fullName evidence="8">Aspartate--tRNA(Asp/Asn) ligase</fullName>
        <ecNumber evidence="8">6.1.1.23</ecNumber>
    </recommendedName>
    <alternativeName>
        <fullName evidence="8">Aspartyl-tRNA synthetase</fullName>
        <shortName evidence="8">AspRS</shortName>
    </alternativeName>
    <alternativeName>
        <fullName evidence="8">Non-discriminating aspartyl-tRNA synthetase</fullName>
        <shortName evidence="8">ND-AspRS</shortName>
    </alternativeName>
</protein>
<dbReference type="EC" id="6.1.1.23" evidence="8"/>
<comment type="similarity">
    <text evidence="1 8">Belongs to the class-II aminoacyl-tRNA synthetase family. Type 1 subfamily.</text>
</comment>
<feature type="binding site" evidence="8">
    <location>
        <position position="451"/>
    </location>
    <ligand>
        <name>L-aspartate</name>
        <dbReference type="ChEBI" id="CHEBI:29991"/>
    </ligand>
</feature>
<dbReference type="Proteomes" id="UP001161423">
    <property type="component" value="Unassembled WGS sequence"/>
</dbReference>
<dbReference type="SUPFAM" id="SSF55261">
    <property type="entry name" value="GAD domain-like"/>
    <property type="match status" value="1"/>
</dbReference>
<accession>A0ABQ5TYU3</accession>
<dbReference type="EMBL" id="BSND01000013">
    <property type="protein sequence ID" value="GLQ00973.1"/>
    <property type="molecule type" value="Genomic_DNA"/>
</dbReference>
<dbReference type="PANTHER" id="PTHR22594:SF5">
    <property type="entry name" value="ASPARTATE--TRNA LIGASE, MITOCHONDRIAL"/>
    <property type="match status" value="1"/>
</dbReference>
<feature type="site" description="Important for tRNA non-discrimination" evidence="8">
    <location>
        <position position="30"/>
    </location>
</feature>
<feature type="binding site" evidence="8">
    <location>
        <begin position="537"/>
        <end position="540"/>
    </location>
    <ligand>
        <name>ATP</name>
        <dbReference type="ChEBI" id="CHEBI:30616"/>
    </ligand>
</feature>
<feature type="binding site" evidence="8">
    <location>
        <position position="173"/>
    </location>
    <ligand>
        <name>L-aspartate</name>
        <dbReference type="ChEBI" id="CHEBI:29991"/>
    </ligand>
</feature>
<dbReference type="Gene3D" id="3.30.930.10">
    <property type="entry name" value="Bira Bifunctional Protein, Domain 2"/>
    <property type="match status" value="1"/>
</dbReference>
<comment type="subcellular location">
    <subcellularLocation>
        <location evidence="8">Cytoplasm</location>
    </subcellularLocation>
</comment>
<comment type="catalytic activity">
    <reaction evidence="8">
        <text>tRNA(Asx) + L-aspartate + ATP = L-aspartyl-tRNA(Asx) + AMP + diphosphate</text>
        <dbReference type="Rhea" id="RHEA:18349"/>
        <dbReference type="Rhea" id="RHEA-COMP:9710"/>
        <dbReference type="Rhea" id="RHEA-COMP:9711"/>
        <dbReference type="ChEBI" id="CHEBI:29991"/>
        <dbReference type="ChEBI" id="CHEBI:30616"/>
        <dbReference type="ChEBI" id="CHEBI:33019"/>
        <dbReference type="ChEBI" id="CHEBI:78442"/>
        <dbReference type="ChEBI" id="CHEBI:78516"/>
        <dbReference type="ChEBI" id="CHEBI:456215"/>
        <dbReference type="EC" id="6.1.1.23"/>
    </reaction>
</comment>
<feature type="binding site" evidence="8">
    <location>
        <position position="219"/>
    </location>
    <ligand>
        <name>L-aspartate</name>
        <dbReference type="ChEBI" id="CHEBI:29991"/>
    </ligand>
</feature>
<comment type="caution">
    <text evidence="10">The sequence shown here is derived from an EMBL/GenBank/DDBJ whole genome shotgun (WGS) entry which is preliminary data.</text>
</comment>
<dbReference type="PRINTS" id="PR01042">
    <property type="entry name" value="TRNASYNTHASP"/>
</dbReference>
<evidence type="ECO:0000313" key="10">
    <source>
        <dbReference type="EMBL" id="GLQ00973.1"/>
    </source>
</evidence>
<dbReference type="InterPro" id="IPR029351">
    <property type="entry name" value="GAD_dom"/>
</dbReference>
<gene>
    <name evidence="8 10" type="primary">aspS</name>
    <name evidence="10" type="ORF">GCM10007891_28260</name>
</gene>
<feature type="site" description="Important for tRNA non-discrimination" evidence="8">
    <location>
        <position position="81"/>
    </location>
</feature>
<dbReference type="Pfam" id="PF02938">
    <property type="entry name" value="GAD"/>
    <property type="match status" value="1"/>
</dbReference>
<keyword evidence="4 8" id="KW-0547">Nucleotide-binding</keyword>
<evidence type="ECO:0000259" key="9">
    <source>
        <dbReference type="PROSITE" id="PS50862"/>
    </source>
</evidence>
<dbReference type="NCBIfam" id="TIGR00459">
    <property type="entry name" value="aspS_bact"/>
    <property type="match status" value="1"/>
</dbReference>
<evidence type="ECO:0000256" key="5">
    <source>
        <dbReference type="ARBA" id="ARBA00022840"/>
    </source>
</evidence>
<evidence type="ECO:0000256" key="8">
    <source>
        <dbReference type="HAMAP-Rule" id="MF_00044"/>
    </source>
</evidence>
<keyword evidence="3 8" id="KW-0436">Ligase</keyword>
<feature type="binding site" evidence="8">
    <location>
        <position position="485"/>
    </location>
    <ligand>
        <name>ATP</name>
        <dbReference type="ChEBI" id="CHEBI:30616"/>
    </ligand>
</feature>
<keyword evidence="6 8" id="KW-0648">Protein biosynthesis</keyword>
<dbReference type="InterPro" id="IPR004524">
    <property type="entry name" value="Asp-tRNA-ligase_1"/>
</dbReference>
<dbReference type="RefSeq" id="WP_284723709.1">
    <property type="nucleotide sequence ID" value="NZ_BSND01000013.1"/>
</dbReference>
<dbReference type="CDD" id="cd00777">
    <property type="entry name" value="AspRS_core"/>
    <property type="match status" value="1"/>
</dbReference>
<keyword evidence="11" id="KW-1185">Reference proteome</keyword>
<reference evidence="10" key="2">
    <citation type="submission" date="2023-01" db="EMBL/GenBank/DDBJ databases">
        <title>Draft genome sequence of Methylophaga thalassica strain NBRC 102424.</title>
        <authorList>
            <person name="Sun Q."/>
            <person name="Mori K."/>
        </authorList>
    </citation>
    <scope>NUCLEOTIDE SEQUENCE</scope>
    <source>
        <strain evidence="10">NBRC 102424</strain>
    </source>
</reference>
<evidence type="ECO:0000256" key="1">
    <source>
        <dbReference type="ARBA" id="ARBA00006303"/>
    </source>
</evidence>
<evidence type="ECO:0000256" key="3">
    <source>
        <dbReference type="ARBA" id="ARBA00022598"/>
    </source>
</evidence>
<dbReference type="CDD" id="cd04317">
    <property type="entry name" value="EcAspRS_like_N"/>
    <property type="match status" value="1"/>
</dbReference>
<keyword evidence="5 8" id="KW-0067">ATP-binding</keyword>
<sequence>MRSHYCGEVNETLEGQSVSIVGWMHRRRDHGGVIFIDLRDREGLVQVVCNPEDAECFAVAERVRSEYVLKIEGLVQLRPAGSDNADLRSGKIEIIAKKLEILNASETPPFPLNELLDVNEDIRLRYRYIDLRRPEMQQRLRFRSQITRQLRHFLDSNGFLDIETPILTKATPEGARDYLVPSRTHQGEFFALPQSPQLFKQLLMMSGMDRYYQVVRCFRDEDLRADRQPEFTQIDIETSFVEEEDFMNMMEEMIRSLFANVLEEALPNPFPRMTYAEAMDRFGSDKPDLRISLELVDVSDLMGEVDFKVFSSPANDPRGRVAALKVPGGNNLSRKEIDDYTKYVGIYGAKGLAYIKVNDIDAGREGLQSPILKFLPDEVISAIMQRVEAKTGDLVFFGADKATIVNESLGALRVKLGHDLDMVERGWKPLWVVAFPMFEWDEKSARWHALHHPFTAPRESDLALLDSDPEKCLSRAYDMVLNGTELGGGSMRIHKTDIQQKVFELLGINEEEAQDKFGFLLNALKYGCPPHGGLAFGLDRLVMLMTGAASIRDVMAFPKTQSASCLLTDAPSPIDDALLKELNIRLRKNPQAE</sequence>